<organism evidence="4">
    <name type="scientific">termite gut metagenome</name>
    <dbReference type="NCBI Taxonomy" id="433724"/>
    <lineage>
        <taxon>unclassified sequences</taxon>
        <taxon>metagenomes</taxon>
        <taxon>organismal metagenomes</taxon>
    </lineage>
</organism>
<dbReference type="EC" id="2.4.1.-" evidence="4"/>
<dbReference type="InterPro" id="IPR001296">
    <property type="entry name" value="Glyco_trans_1"/>
</dbReference>
<dbReference type="CDD" id="cd03823">
    <property type="entry name" value="GT4_ExpE7-like"/>
    <property type="match status" value="1"/>
</dbReference>
<dbReference type="SUPFAM" id="SSF53756">
    <property type="entry name" value="UDP-Glycosyltransferase/glycogen phosphorylase"/>
    <property type="match status" value="1"/>
</dbReference>
<protein>
    <submittedName>
        <fullName evidence="4">N-acetyl-alpha-D-glucosaminyl L-malate synthase</fullName>
        <ecNumber evidence="4">2.4.1.-</ecNumber>
    </submittedName>
</protein>
<keyword evidence="4" id="KW-0328">Glycosyltransferase</keyword>
<evidence type="ECO:0000313" key="4">
    <source>
        <dbReference type="EMBL" id="KAA6344768.1"/>
    </source>
</evidence>
<comment type="caution">
    <text evidence="4">The sequence shown here is derived from an EMBL/GenBank/DDBJ whole genome shotgun (WGS) entry which is preliminary data.</text>
</comment>
<dbReference type="Pfam" id="PF13439">
    <property type="entry name" value="Glyco_transf_4"/>
    <property type="match status" value="1"/>
</dbReference>
<keyword evidence="4" id="KW-0808">Transferase</keyword>
<dbReference type="Pfam" id="PF00534">
    <property type="entry name" value="Glycos_transf_1"/>
    <property type="match status" value="1"/>
</dbReference>
<dbReference type="InterPro" id="IPR028098">
    <property type="entry name" value="Glyco_trans_4-like_N"/>
</dbReference>
<sequence>MEIKQLIVEDRQIPLMKKILFINSLYFPNIIGGVEIIMQEQAEHFSKMGYPVAVLTTGEKGNGLNTDMVNGIKVYRAGIKNIYWFSTPNKPNKYVRMLWHLKDIYNKGMRTYVKEVIDIEKPDIVFCHNLCGFSISAWDEIKAVGLPIIQVLHDLYLMCPRSTMFKKGHACEKQCGVCHWMCRNHRKKSQVVDAVVGVSAYVLNKLKQAGYFENVPSYVIHNAKNISEPSKRLVWSEQEPLRIGYIGILTKAKGVEWLITQFMYLDNINATLTIAGRGESIEYEKYLKELASKDKRIIFSGYVKPVEHYTGIYLSVVPSICPDTFPSVAFESCAYHVPVIATKMGGLPEIIKDGVNGWLCDVDNSDSLGKTILHIYNSSELLHSVSNRARESVSEMLDMERMMIKYEELARI</sequence>
<evidence type="ECO:0000259" key="1">
    <source>
        <dbReference type="Pfam" id="PF00534"/>
    </source>
</evidence>
<dbReference type="EMBL" id="SNRY01000201">
    <property type="protein sequence ID" value="KAA6344768.1"/>
    <property type="molecule type" value="Genomic_DNA"/>
</dbReference>
<dbReference type="EMBL" id="SNRY01000201">
    <property type="protein sequence ID" value="KAA6344755.1"/>
    <property type="molecule type" value="Genomic_DNA"/>
</dbReference>
<evidence type="ECO:0000313" key="3">
    <source>
        <dbReference type="EMBL" id="KAA6344755.1"/>
    </source>
</evidence>
<proteinExistence type="predicted"/>
<feature type="domain" description="Glycosyl transferase family 1" evidence="1">
    <location>
        <begin position="238"/>
        <end position="391"/>
    </location>
</feature>
<name>A0A5J4SFU0_9ZZZZ</name>
<dbReference type="PANTHER" id="PTHR45947:SF13">
    <property type="entry name" value="TRANSFERASE"/>
    <property type="match status" value="1"/>
</dbReference>
<reference evidence="4" key="1">
    <citation type="submission" date="2019-03" db="EMBL/GenBank/DDBJ databases">
        <title>Single cell metagenomics reveals metabolic interactions within the superorganism composed of flagellate Streblomastix strix and complex community of Bacteroidetes bacteria on its surface.</title>
        <authorList>
            <person name="Treitli S.C."/>
            <person name="Kolisko M."/>
            <person name="Husnik F."/>
            <person name="Keeling P."/>
            <person name="Hampl V."/>
        </authorList>
    </citation>
    <scope>NUCLEOTIDE SEQUENCE</scope>
    <source>
        <strain evidence="4">STM</strain>
    </source>
</reference>
<gene>
    <name evidence="3" type="ORF">EZS27_007625</name>
    <name evidence="4" type="ORF">EZS27_007638</name>
</gene>
<accession>A0A5J4SFU0</accession>
<dbReference type="InterPro" id="IPR050194">
    <property type="entry name" value="Glycosyltransferase_grp1"/>
</dbReference>
<dbReference type="Gene3D" id="3.40.50.2000">
    <property type="entry name" value="Glycogen Phosphorylase B"/>
    <property type="match status" value="2"/>
</dbReference>
<dbReference type="GO" id="GO:0016757">
    <property type="term" value="F:glycosyltransferase activity"/>
    <property type="evidence" value="ECO:0007669"/>
    <property type="project" value="UniProtKB-KW"/>
</dbReference>
<feature type="domain" description="Glycosyltransferase subfamily 4-like N-terminal" evidence="2">
    <location>
        <begin position="31"/>
        <end position="223"/>
    </location>
</feature>
<dbReference type="AlphaFoldDB" id="A0A5J4SFU0"/>
<evidence type="ECO:0000259" key="2">
    <source>
        <dbReference type="Pfam" id="PF13439"/>
    </source>
</evidence>
<dbReference type="PANTHER" id="PTHR45947">
    <property type="entry name" value="SULFOQUINOVOSYL TRANSFERASE SQD2"/>
    <property type="match status" value="1"/>
</dbReference>